<keyword evidence="2 4" id="KW-0694">RNA-binding</keyword>
<dbReference type="InterPro" id="IPR000504">
    <property type="entry name" value="RRM_dom"/>
</dbReference>
<dbReference type="GO" id="GO:0005654">
    <property type="term" value="C:nucleoplasm"/>
    <property type="evidence" value="ECO:0007669"/>
    <property type="project" value="UniProtKB-SubCell"/>
</dbReference>
<dbReference type="InterPro" id="IPR035979">
    <property type="entry name" value="RBD_domain_sf"/>
</dbReference>
<feature type="domain" description="RRM" evidence="5">
    <location>
        <begin position="10"/>
        <end position="84"/>
    </location>
</feature>
<evidence type="ECO:0000259" key="5">
    <source>
        <dbReference type="PROSITE" id="PS50102"/>
    </source>
</evidence>
<dbReference type="PANTHER" id="PTHR13798:SF11">
    <property type="entry name" value="RNA-BINDING PROTEIN 7-RELATED"/>
    <property type="match status" value="1"/>
</dbReference>
<dbReference type="PROSITE" id="PS50102">
    <property type="entry name" value="RRM"/>
    <property type="match status" value="1"/>
</dbReference>
<comment type="subcellular location">
    <subcellularLocation>
        <location evidence="1">Nucleus</location>
        <location evidence="1">Nucleoplasm</location>
    </subcellularLocation>
</comment>
<evidence type="ECO:0000256" key="3">
    <source>
        <dbReference type="ARBA" id="ARBA00023242"/>
    </source>
</evidence>
<keyword evidence="6" id="KW-1185">Reference proteome</keyword>
<accession>A0A914UPV2</accession>
<dbReference type="SUPFAM" id="SSF54928">
    <property type="entry name" value="RNA-binding domain, RBD"/>
    <property type="match status" value="1"/>
</dbReference>
<evidence type="ECO:0000256" key="1">
    <source>
        <dbReference type="ARBA" id="ARBA00004642"/>
    </source>
</evidence>
<dbReference type="GO" id="GO:0000381">
    <property type="term" value="P:regulation of alternative mRNA splicing, via spliceosome"/>
    <property type="evidence" value="ECO:0007669"/>
    <property type="project" value="TreeGrafter"/>
</dbReference>
<evidence type="ECO:0000256" key="4">
    <source>
        <dbReference type="PROSITE-ProRule" id="PRU00176"/>
    </source>
</evidence>
<evidence type="ECO:0000256" key="2">
    <source>
        <dbReference type="ARBA" id="ARBA00022884"/>
    </source>
</evidence>
<dbReference type="Gene3D" id="3.30.70.330">
    <property type="match status" value="1"/>
</dbReference>
<dbReference type="Pfam" id="PF00076">
    <property type="entry name" value="RRM_1"/>
    <property type="match status" value="1"/>
</dbReference>
<dbReference type="SMART" id="SM00360">
    <property type="entry name" value="RRM"/>
    <property type="match status" value="1"/>
</dbReference>
<proteinExistence type="predicted"/>
<keyword evidence="3" id="KW-0539">Nucleus</keyword>
<name>A0A914UPV2_9BILA</name>
<dbReference type="InterPro" id="IPR052285">
    <property type="entry name" value="NEXT_complex_subunit"/>
</dbReference>
<protein>
    <submittedName>
        <fullName evidence="7">RRM domain-containing protein</fullName>
    </submittedName>
</protein>
<sequence>MENAYDRRERTIYVSGMHRSVTEEHLYDLFQKAGPIEKVILKENQDGSPQHALVVFKNVDSVMYSIAYLQATQIGDLSINIRPL</sequence>
<dbReference type="PANTHER" id="PTHR13798">
    <property type="entry name" value="RNA BINDING MOTIF RBM PROTEIN -RELATED"/>
    <property type="match status" value="1"/>
</dbReference>
<reference evidence="7" key="1">
    <citation type="submission" date="2022-11" db="UniProtKB">
        <authorList>
            <consortium name="WormBaseParasite"/>
        </authorList>
    </citation>
    <scope>IDENTIFICATION</scope>
</reference>
<dbReference type="WBParaSite" id="PSAMB.scaffold11466size3337.g34157.t1">
    <property type="protein sequence ID" value="PSAMB.scaffold11466size3337.g34157.t1"/>
    <property type="gene ID" value="PSAMB.scaffold11466size3337.g34157"/>
</dbReference>
<dbReference type="InterPro" id="IPR012677">
    <property type="entry name" value="Nucleotide-bd_a/b_plait_sf"/>
</dbReference>
<organism evidence="6 7">
    <name type="scientific">Plectus sambesii</name>
    <dbReference type="NCBI Taxonomy" id="2011161"/>
    <lineage>
        <taxon>Eukaryota</taxon>
        <taxon>Metazoa</taxon>
        <taxon>Ecdysozoa</taxon>
        <taxon>Nematoda</taxon>
        <taxon>Chromadorea</taxon>
        <taxon>Plectida</taxon>
        <taxon>Plectina</taxon>
        <taxon>Plectoidea</taxon>
        <taxon>Plectidae</taxon>
        <taxon>Plectus</taxon>
    </lineage>
</organism>
<evidence type="ECO:0000313" key="6">
    <source>
        <dbReference type="Proteomes" id="UP000887566"/>
    </source>
</evidence>
<dbReference type="AlphaFoldDB" id="A0A914UPV2"/>
<dbReference type="Proteomes" id="UP000887566">
    <property type="component" value="Unplaced"/>
</dbReference>
<dbReference type="GO" id="GO:0003727">
    <property type="term" value="F:single-stranded RNA binding"/>
    <property type="evidence" value="ECO:0007669"/>
    <property type="project" value="TreeGrafter"/>
</dbReference>
<evidence type="ECO:0000313" key="7">
    <source>
        <dbReference type="WBParaSite" id="PSAMB.scaffold11466size3337.g34157.t1"/>
    </source>
</evidence>